<dbReference type="Pfam" id="PF00271">
    <property type="entry name" value="Helicase_C"/>
    <property type="match status" value="1"/>
</dbReference>
<reference evidence="10 11" key="1">
    <citation type="submission" date="2018-05" db="EMBL/GenBank/DDBJ databases">
        <title>Whole genome sequencing for identification of molecular markers to develop diagnostic detection tools for the regulated plant pathogen Lachnellula willkommii.</title>
        <authorList>
            <person name="Giroux E."/>
            <person name="Bilodeau G."/>
        </authorList>
    </citation>
    <scope>NUCLEOTIDE SEQUENCE [LARGE SCALE GENOMIC DNA]</scope>
    <source>
        <strain evidence="10 11">CBS 625.97</strain>
    </source>
</reference>
<dbReference type="Pfam" id="PF00176">
    <property type="entry name" value="SNF2-rel_dom"/>
    <property type="match status" value="1"/>
</dbReference>
<evidence type="ECO:0000256" key="3">
    <source>
        <dbReference type="ARBA" id="ARBA00022771"/>
    </source>
</evidence>
<dbReference type="InterPro" id="IPR014001">
    <property type="entry name" value="Helicase_ATP-bd"/>
</dbReference>
<evidence type="ECO:0000256" key="5">
    <source>
        <dbReference type="ARBA" id="ARBA00022833"/>
    </source>
</evidence>
<evidence type="ECO:0000313" key="10">
    <source>
        <dbReference type="EMBL" id="TVY55134.1"/>
    </source>
</evidence>
<evidence type="ECO:0000259" key="9">
    <source>
        <dbReference type="PROSITE" id="PS51194"/>
    </source>
</evidence>
<dbReference type="PROSITE" id="PS51194">
    <property type="entry name" value="HELICASE_CTER"/>
    <property type="match status" value="1"/>
</dbReference>
<dbReference type="CDD" id="cd17919">
    <property type="entry name" value="DEXHc_Snf"/>
    <property type="match status" value="1"/>
</dbReference>
<organism evidence="10 11">
    <name type="scientific">Lachnellula cervina</name>
    <dbReference type="NCBI Taxonomy" id="1316786"/>
    <lineage>
        <taxon>Eukaryota</taxon>
        <taxon>Fungi</taxon>
        <taxon>Dikarya</taxon>
        <taxon>Ascomycota</taxon>
        <taxon>Pezizomycotina</taxon>
        <taxon>Leotiomycetes</taxon>
        <taxon>Helotiales</taxon>
        <taxon>Lachnaceae</taxon>
        <taxon>Lachnellula</taxon>
    </lineage>
</organism>
<keyword evidence="5" id="KW-0862">Zinc</keyword>
<feature type="domain" description="Helicase C-terminal" evidence="9">
    <location>
        <begin position="635"/>
        <end position="796"/>
    </location>
</feature>
<dbReference type="InterPro" id="IPR001965">
    <property type="entry name" value="Znf_PHD"/>
</dbReference>
<comment type="caution">
    <text evidence="10">The sequence shown here is derived from an EMBL/GenBank/DDBJ whole genome shotgun (WGS) entry which is preliminary data.</text>
</comment>
<dbReference type="PANTHER" id="PTHR10799">
    <property type="entry name" value="SNF2/RAD54 HELICASE FAMILY"/>
    <property type="match status" value="1"/>
</dbReference>
<feature type="compositionally biased region" description="Low complexity" evidence="7">
    <location>
        <begin position="1327"/>
        <end position="1336"/>
    </location>
</feature>
<evidence type="ECO:0000256" key="7">
    <source>
        <dbReference type="SAM" id="MobiDB-lite"/>
    </source>
</evidence>
<feature type="region of interest" description="Disordered" evidence="7">
    <location>
        <begin position="792"/>
        <end position="813"/>
    </location>
</feature>
<dbReference type="FunFam" id="3.40.50.10810:FF:000114">
    <property type="entry name" value="DNA repair protein rad8"/>
    <property type="match status" value="1"/>
</dbReference>
<feature type="region of interest" description="Disordered" evidence="7">
    <location>
        <begin position="335"/>
        <end position="357"/>
    </location>
</feature>
<dbReference type="GO" id="GO:0016787">
    <property type="term" value="F:hydrolase activity"/>
    <property type="evidence" value="ECO:0007669"/>
    <property type="project" value="UniProtKB-KW"/>
</dbReference>
<dbReference type="OrthoDB" id="448448at2759"/>
<dbReference type="InterPro" id="IPR001650">
    <property type="entry name" value="Helicase_C-like"/>
</dbReference>
<feature type="region of interest" description="Disordered" evidence="7">
    <location>
        <begin position="1326"/>
        <end position="1349"/>
    </location>
</feature>
<dbReference type="CDD" id="cd18793">
    <property type="entry name" value="SF2_C_SNF"/>
    <property type="match status" value="1"/>
</dbReference>
<dbReference type="PROSITE" id="PS51192">
    <property type="entry name" value="HELICASE_ATP_BIND_1"/>
    <property type="match status" value="1"/>
</dbReference>
<dbReference type="InterPro" id="IPR000330">
    <property type="entry name" value="SNF2_N"/>
</dbReference>
<evidence type="ECO:0000256" key="1">
    <source>
        <dbReference type="ARBA" id="ARBA00022723"/>
    </source>
</evidence>
<feature type="region of interest" description="Disordered" evidence="7">
    <location>
        <begin position="1138"/>
        <end position="1222"/>
    </location>
</feature>
<dbReference type="InterPro" id="IPR027417">
    <property type="entry name" value="P-loop_NTPase"/>
</dbReference>
<evidence type="ECO:0000256" key="2">
    <source>
        <dbReference type="ARBA" id="ARBA00022741"/>
    </source>
</evidence>
<keyword evidence="11" id="KW-1185">Reference proteome</keyword>
<sequence length="1349" mass="151415">MQAPSSATPSPARQTTASTLLAQFLPTATIAHKMDRKTPSPGLQKAIPNSQSDIVSPIPYSLPTPSKTKSDLATDIIKEAGDQHNVNKMADGDDDDIEYATPSRRQLRERVPNKSLKALENVEVGRRRSGTTKREPRTSSATSTPRLSKRVEIRKDITNHTVALRTAFFIEKKDLLLPLLPQNNHVRKLVEKHERLSEDERSKLHHGTPYEEIEDAPRGILATMKPYQLSGLSFLVYLHRNGLSGILGDEMGLGKTLQTISLIQYLKEHGPKAGRGTLQRPFLVVCPLSVLSSWMAELKRWAPHLKAVRFHGPVKERDQIKKVVMGDEDLFGNATAQGKSKQRRRKPQVISLDSDSEDEESAGVDVVVTTYDSFKAEQSWFKRALVWRYVVLDEGHTVKNHESLVSKSLQGLQAEYRLLLTGTPLQNNLSELWALFHWLYPEVFNEQTLELFEKSFNLTKGQYSNTVVADSRRLLELIMLRRMKDSAGVNLNLPPKTEVLLFVPLSPTQRAWYQRIITRSDEGLLDEIFKTKHEDISEEEEDAKKTRALEILEDDSKIGTIEWTDAQQVLTADIDNEKPALAGKKNDYKRLMNLLMQLRKVCNHPYQISGVQPDPYRSGSHVIHSSGKFIVLEKLLNELVVKQKKKILIFSGFVQTLDLVDELLLLCGGDGSEYRSVRIDGSIPRARRNLGIRLFNSSDTNYRVMLISTRAGGLGINLASASDVVLLDQDWNPQITLQAEARAHRIGQKNPVTVYKLVSSGTVEEQMMGRIQKKLYLSVKVTEAMQDIHTKFGSGKKSKKGSSLEQEEDLPQLSTGQLMNMVRRGAATLARPQIDVNEMLDWDWDVTLSKCKDRPVDLDVKKDIVADANVGEEEEVKWLTEQERVESYVFEGKQLNRASKSAPETIASQYAQIDRSERRKGKNTTVMVDGFAISKESMGCKDWEAVPTFAGTDASYAEPKRAKKAPIIPQSHCQVCLDGGQLVCCQSCPRSYHLNCLDKQARTKALGFQFTCPQHECFHCLQKTTDAGGMLYRCRWCERAYCEDHLEFDETELIDDNLPEYEILGYPSRDNAFYVRCPACRTHFIERPEDKKLCDEMAHSINLEHERRFKDPSTPNTPMTNATTLENTAVNTPSLVEYDETGWTPNNKGAIKEENTNGSFKQNFAPSSSQPASMAQSWPALNSQKNGNPNGKQQKPPSNTHPSYMYDSSRSGLNHPHPQQTADTKYLLQTNDPAKFQAMAFLPRVNPASSANASPHKATNLAARDTNQASPFPSRLPNIASNHDHLSSNRKSSSASMTNSVVIDLLDDSDGDDVIVVAPVKKRKISPELSSYPSSSNKRQIPSAYYGHL</sequence>
<dbReference type="SUPFAM" id="SSF52540">
    <property type="entry name" value="P-loop containing nucleoside triphosphate hydrolases"/>
    <property type="match status" value="2"/>
</dbReference>
<feature type="region of interest" description="Disordered" evidence="7">
    <location>
        <begin position="32"/>
        <end position="69"/>
    </location>
</feature>
<evidence type="ECO:0000256" key="6">
    <source>
        <dbReference type="ARBA" id="ARBA00022840"/>
    </source>
</evidence>
<dbReference type="InterPro" id="IPR011011">
    <property type="entry name" value="Znf_FYVE_PHD"/>
</dbReference>
<name>A0A7D8UQR5_9HELO</name>
<keyword evidence="3" id="KW-0863">Zinc-finger</keyword>
<keyword evidence="4" id="KW-0378">Hydrolase</keyword>
<evidence type="ECO:0000259" key="8">
    <source>
        <dbReference type="PROSITE" id="PS51192"/>
    </source>
</evidence>
<dbReference type="Gene3D" id="3.30.40.10">
    <property type="entry name" value="Zinc/RING finger domain, C3HC4 (zinc finger)"/>
    <property type="match status" value="1"/>
</dbReference>
<dbReference type="Gene3D" id="3.40.50.300">
    <property type="entry name" value="P-loop containing nucleotide triphosphate hydrolases"/>
    <property type="match status" value="1"/>
</dbReference>
<keyword evidence="2" id="KW-0547">Nucleotide-binding</keyword>
<dbReference type="Gene3D" id="3.40.50.10810">
    <property type="entry name" value="Tandem AAA-ATPase domain"/>
    <property type="match status" value="1"/>
</dbReference>
<feature type="compositionally biased region" description="Polar residues" evidence="7">
    <location>
        <begin position="1181"/>
        <end position="1222"/>
    </location>
</feature>
<dbReference type="InterPro" id="IPR049730">
    <property type="entry name" value="SNF2/RAD54-like_C"/>
</dbReference>
<dbReference type="Proteomes" id="UP000481288">
    <property type="component" value="Unassembled WGS sequence"/>
</dbReference>
<proteinExistence type="predicted"/>
<dbReference type="InterPro" id="IPR019787">
    <property type="entry name" value="Znf_PHD-finger"/>
</dbReference>
<dbReference type="GO" id="GO:0005524">
    <property type="term" value="F:ATP binding"/>
    <property type="evidence" value="ECO:0007669"/>
    <property type="project" value="InterPro"/>
</dbReference>
<keyword evidence="6" id="KW-0067">ATP-binding</keyword>
<dbReference type="InterPro" id="IPR038718">
    <property type="entry name" value="SNF2-like_sf"/>
</dbReference>
<dbReference type="InterPro" id="IPR013083">
    <property type="entry name" value="Znf_RING/FYVE/PHD"/>
</dbReference>
<dbReference type="GO" id="GO:0008270">
    <property type="term" value="F:zinc ion binding"/>
    <property type="evidence" value="ECO:0007669"/>
    <property type="project" value="UniProtKB-KW"/>
</dbReference>
<feature type="domain" description="Helicase ATP-binding" evidence="8">
    <location>
        <begin position="236"/>
        <end position="442"/>
    </location>
</feature>
<gene>
    <name evidence="10" type="primary">Smarca1</name>
    <name evidence="10" type="ORF">LCER1_G003357</name>
</gene>
<keyword evidence="1" id="KW-0479">Metal-binding</keyword>
<evidence type="ECO:0000256" key="4">
    <source>
        <dbReference type="ARBA" id="ARBA00022801"/>
    </source>
</evidence>
<dbReference type="SUPFAM" id="SSF57903">
    <property type="entry name" value="FYVE/PHD zinc finger"/>
    <property type="match status" value="1"/>
</dbReference>
<feature type="compositionally biased region" description="Low complexity" evidence="7">
    <location>
        <begin position="1165"/>
        <end position="1180"/>
    </location>
</feature>
<dbReference type="SMART" id="SM00249">
    <property type="entry name" value="PHD"/>
    <property type="match status" value="1"/>
</dbReference>
<dbReference type="SMART" id="SM00490">
    <property type="entry name" value="HELICc"/>
    <property type="match status" value="1"/>
</dbReference>
<protein>
    <submittedName>
        <fullName evidence="10">Putative global transcription activator SNF2L1</fullName>
    </submittedName>
</protein>
<dbReference type="EMBL" id="QGMG01000271">
    <property type="protein sequence ID" value="TVY55134.1"/>
    <property type="molecule type" value="Genomic_DNA"/>
</dbReference>
<dbReference type="Pfam" id="PF00628">
    <property type="entry name" value="PHD"/>
    <property type="match status" value="1"/>
</dbReference>
<feature type="region of interest" description="Disordered" evidence="7">
    <location>
        <begin position="119"/>
        <end position="147"/>
    </location>
</feature>
<accession>A0A7D8UQR5</accession>
<dbReference type="SMART" id="SM00487">
    <property type="entry name" value="DEXDc"/>
    <property type="match status" value="1"/>
</dbReference>
<evidence type="ECO:0000313" key="11">
    <source>
        <dbReference type="Proteomes" id="UP000481288"/>
    </source>
</evidence>